<dbReference type="BioCyc" id="LINT1193029:G11R4-1131-MONOMER"/>
<organism evidence="1 2">
    <name type="scientific">Leptospira interrogans serovar Pyrogenes str. 200701872</name>
    <dbReference type="NCBI Taxonomy" id="1193029"/>
    <lineage>
        <taxon>Bacteria</taxon>
        <taxon>Pseudomonadati</taxon>
        <taxon>Spirochaetota</taxon>
        <taxon>Spirochaetia</taxon>
        <taxon>Leptospirales</taxon>
        <taxon>Leptospiraceae</taxon>
        <taxon>Leptospira</taxon>
    </lineage>
</organism>
<protein>
    <submittedName>
        <fullName evidence="1">Uncharacterized protein</fullName>
    </submittedName>
</protein>
<proteinExistence type="predicted"/>
<comment type="caution">
    <text evidence="1">The sequence shown here is derived from an EMBL/GenBank/DDBJ whole genome shotgun (WGS) entry which is preliminary data.</text>
</comment>
<evidence type="ECO:0000313" key="1">
    <source>
        <dbReference type="EMBL" id="EMP09548.1"/>
    </source>
</evidence>
<accession>M6ZT13</accession>
<sequence length="146" mass="16344">MPNRQFDLSKFTAIAIRNGIPRDVTDGLSLEGDFLSLEPETKEETTTRKGLRGESYSINVNEGIGNSQILTLKYLPSSLHVPFFHELRESKEPFEFHFTNDSSPAVKFIGNECVIMESPKTSINGKSGFADYDYKLRATSGTLTFL</sequence>
<evidence type="ECO:0000313" key="2">
    <source>
        <dbReference type="Proteomes" id="UP000012117"/>
    </source>
</evidence>
<name>M6ZT13_LEPIR</name>
<dbReference type="Proteomes" id="UP000012117">
    <property type="component" value="Unassembled WGS sequence"/>
</dbReference>
<dbReference type="EMBL" id="AKWN02000021">
    <property type="protein sequence ID" value="EMP09548.1"/>
    <property type="molecule type" value="Genomic_DNA"/>
</dbReference>
<dbReference type="AlphaFoldDB" id="M6ZT13"/>
<reference evidence="1 2" key="1">
    <citation type="submission" date="2013-01" db="EMBL/GenBank/DDBJ databases">
        <authorList>
            <person name="Harkins D.M."/>
            <person name="Durkin A.S."/>
            <person name="Brinkac L.M."/>
            <person name="Haft D.H."/>
            <person name="Selengut J.D."/>
            <person name="Sanka R."/>
            <person name="DePew J."/>
            <person name="Purushe J."/>
            <person name="Picardeau M."/>
            <person name="Werts C."/>
            <person name="Goarant C."/>
            <person name="Vinetz J.M."/>
            <person name="Sutton G.G."/>
            <person name="Nierman W.C."/>
            <person name="Fouts D.E."/>
        </authorList>
    </citation>
    <scope>NUCLEOTIDE SEQUENCE [LARGE SCALE GENOMIC DNA]</scope>
    <source>
        <strain evidence="1 2">200701872</strain>
    </source>
</reference>
<gene>
    <name evidence="1" type="ORF">LEP1GSC124_1590</name>
</gene>